<reference evidence="2 3" key="1">
    <citation type="submission" date="2022-03" db="EMBL/GenBank/DDBJ databases">
        <title>Genomic Encyclopedia of Type Strains, Phase III (KMG-III): the genomes of soil and plant-associated and newly described type strains.</title>
        <authorList>
            <person name="Whitman W."/>
        </authorList>
    </citation>
    <scope>NUCLEOTIDE SEQUENCE [LARGE SCALE GENOMIC DNA]</scope>
    <source>
        <strain evidence="2 3">BSker1</strain>
    </source>
</reference>
<keyword evidence="3" id="KW-1185">Reference proteome</keyword>
<dbReference type="EMBL" id="JALJYF010000002">
    <property type="protein sequence ID" value="MCP1728326.1"/>
    <property type="molecule type" value="Genomic_DNA"/>
</dbReference>
<evidence type="ECO:0000313" key="2">
    <source>
        <dbReference type="EMBL" id="MCP1728326.1"/>
    </source>
</evidence>
<dbReference type="InterPro" id="IPR021139">
    <property type="entry name" value="NYN"/>
</dbReference>
<comment type="caution">
    <text evidence="2">The sequence shown here is derived from an EMBL/GenBank/DDBJ whole genome shotgun (WGS) entry which is preliminary data.</text>
</comment>
<organism evidence="2 3">
    <name type="scientific">Natronospira proteinivora</name>
    <dbReference type="NCBI Taxonomy" id="1807133"/>
    <lineage>
        <taxon>Bacteria</taxon>
        <taxon>Pseudomonadati</taxon>
        <taxon>Pseudomonadota</taxon>
        <taxon>Gammaproteobacteria</taxon>
        <taxon>Natronospirales</taxon>
        <taxon>Natronospiraceae</taxon>
        <taxon>Natronospira</taxon>
    </lineage>
</organism>
<proteinExistence type="predicted"/>
<evidence type="ECO:0000259" key="1">
    <source>
        <dbReference type="Pfam" id="PF01936"/>
    </source>
</evidence>
<evidence type="ECO:0000313" key="3">
    <source>
        <dbReference type="Proteomes" id="UP001523550"/>
    </source>
</evidence>
<feature type="domain" description="NYN" evidence="1">
    <location>
        <begin position="133"/>
        <end position="192"/>
    </location>
</feature>
<accession>A0ABT1GAM8</accession>
<protein>
    <submittedName>
        <fullName evidence="2">Uncharacterized LabA/DUF88 family protein</fullName>
    </submittedName>
</protein>
<dbReference type="Proteomes" id="UP001523550">
    <property type="component" value="Unassembled WGS sequence"/>
</dbReference>
<dbReference type="CDD" id="cd18722">
    <property type="entry name" value="PIN_NicB-like"/>
    <property type="match status" value="1"/>
</dbReference>
<dbReference type="Pfam" id="PF01936">
    <property type="entry name" value="NYN"/>
    <property type="match status" value="1"/>
</dbReference>
<dbReference type="Gene3D" id="3.40.50.1010">
    <property type="entry name" value="5'-nuclease"/>
    <property type="match status" value="1"/>
</dbReference>
<sequence length="225" mass="25847">MKTAILIDGAYFVKRYRALYPEKHDEPIEDTVSNLYAGAINLLRKANRPPRSRELYRIFFYDCPPLAKYIHNPVSQRGERLAESREAIFRHSLHEQLKRQRKVALRLGRLDENNARWELKGDLLKKLLRGTLEVKDIQPTDVFYHARQKGVDMKIASDIASLAHGGHVDQIILVAGDSDFVPAAKLARRNGIDFVLDPMWNHINPDLFEHIDGLCGGWKNPRNST</sequence>
<dbReference type="RefSeq" id="WP_253450235.1">
    <property type="nucleotide sequence ID" value="NZ_JALJYF010000002.1"/>
</dbReference>
<name>A0ABT1GAM8_9GAMM</name>
<gene>
    <name evidence="2" type="ORF">J2T60_002326</name>
</gene>